<dbReference type="AlphaFoldDB" id="K9U2P3"/>
<dbReference type="RefSeq" id="WP_015155885.1">
    <property type="nucleotide sequence ID" value="NC_019695.1"/>
</dbReference>
<reference evidence="3 4" key="1">
    <citation type="submission" date="2012-06" db="EMBL/GenBank/DDBJ databases">
        <title>Finished chromosome of genome of Chroococcidiopsis thermalis PCC 7203.</title>
        <authorList>
            <consortium name="US DOE Joint Genome Institute"/>
            <person name="Gugger M."/>
            <person name="Coursin T."/>
            <person name="Rippka R."/>
            <person name="Tandeau De Marsac N."/>
            <person name="Huntemann M."/>
            <person name="Wei C.-L."/>
            <person name="Han J."/>
            <person name="Detter J.C."/>
            <person name="Han C."/>
            <person name="Tapia R."/>
            <person name="Davenport K."/>
            <person name="Daligault H."/>
            <person name="Erkkila T."/>
            <person name="Gu W."/>
            <person name="Munk A.C.C."/>
            <person name="Teshima H."/>
            <person name="Xu Y."/>
            <person name="Chain P."/>
            <person name="Chen A."/>
            <person name="Krypides N."/>
            <person name="Mavromatis K."/>
            <person name="Markowitz V."/>
            <person name="Szeto E."/>
            <person name="Ivanova N."/>
            <person name="Mikhailova N."/>
            <person name="Ovchinnikova G."/>
            <person name="Pagani I."/>
            <person name="Pati A."/>
            <person name="Goodwin L."/>
            <person name="Peters L."/>
            <person name="Pitluck S."/>
            <person name="Woyke T."/>
            <person name="Kerfeld C."/>
        </authorList>
    </citation>
    <scope>NUCLEOTIDE SEQUENCE [LARGE SCALE GENOMIC DNA]</scope>
    <source>
        <strain evidence="3 4">PCC 7203</strain>
    </source>
</reference>
<evidence type="ECO:0000313" key="4">
    <source>
        <dbReference type="Proteomes" id="UP000010384"/>
    </source>
</evidence>
<feature type="compositionally biased region" description="Polar residues" evidence="1">
    <location>
        <begin position="594"/>
        <end position="604"/>
    </location>
</feature>
<dbReference type="STRING" id="251229.Chro_3933"/>
<dbReference type="EMBL" id="CP003597">
    <property type="protein sequence ID" value="AFY89342.1"/>
    <property type="molecule type" value="Genomic_DNA"/>
</dbReference>
<evidence type="ECO:0000313" key="3">
    <source>
        <dbReference type="EMBL" id="AFY89342.1"/>
    </source>
</evidence>
<dbReference type="Proteomes" id="UP000010384">
    <property type="component" value="Chromosome"/>
</dbReference>
<evidence type="ECO:0000256" key="2">
    <source>
        <dbReference type="SAM" id="Phobius"/>
    </source>
</evidence>
<name>K9U2P3_CHRTP</name>
<organism evidence="3 4">
    <name type="scientific">Chroococcidiopsis thermalis (strain PCC 7203)</name>
    <dbReference type="NCBI Taxonomy" id="251229"/>
    <lineage>
        <taxon>Bacteria</taxon>
        <taxon>Bacillati</taxon>
        <taxon>Cyanobacteriota</taxon>
        <taxon>Cyanophyceae</taxon>
        <taxon>Chroococcidiopsidales</taxon>
        <taxon>Chroococcidiopsidaceae</taxon>
        <taxon>Chroococcidiopsis</taxon>
    </lineage>
</organism>
<feature type="compositionally biased region" description="Polar residues" evidence="1">
    <location>
        <begin position="565"/>
        <end position="583"/>
    </location>
</feature>
<keyword evidence="4" id="KW-1185">Reference proteome</keyword>
<dbReference type="KEGG" id="cthe:Chro_3933"/>
<gene>
    <name evidence="3" type="ORF">Chro_3933</name>
</gene>
<dbReference type="PATRIC" id="fig|251229.3.peg.4593"/>
<dbReference type="InParanoid" id="K9U2P3"/>
<protein>
    <submittedName>
        <fullName evidence="3">Uncharacterized protein</fullName>
    </submittedName>
</protein>
<keyword evidence="2" id="KW-0472">Membrane</keyword>
<accession>K9U2P3</accession>
<feature type="transmembrane region" description="Helical" evidence="2">
    <location>
        <begin position="537"/>
        <end position="559"/>
    </location>
</feature>
<keyword evidence="2" id="KW-0812">Transmembrane</keyword>
<sequence>MMTTQTEIQIHEFSTGIRAERTADGGWVSLGFTGQYMNATIDPIPHAVQRSIANKEFAVAEGATSDEPAIIGRVVSGSEESDWSVIAIVTRGRDEKGRSASFYRYFLYEGDKRVNNLWKILGWIENYQQLHNGEMPVFNPFDTKEIEQPNLCPSFTPPQIDLPPETENLLIDFSTPILIPPDSEYTLQVVSRLANKKVINDGNNQLVSWAYNVEALEQPGRFLIVRAASDRAYELLQKAKLSISQVTTLDVDEQAIKSAIKGLINSSKVKLEYVQAIAEPLGNIEIPESYWKEIFDGQGANNALKQGIYSPQMVRLLTLRAIVIPETLVDYLAWLEKGSKQNENSTISAEFQSQIRNSLSQISATAPNLEVKIIEGIRILLPQLLTQKVSVDIVYQLFTTTNGLWAKFHYQVIQDIEHDLQLMSKFARSSQDLDFKLTEQSWQKIWEELKKYWQIRSCVPQEKYQAFAKLFEQLGYSKLSVIFYHIGLGKVPKNIFFQVRPNGWQCNLYGIGVEREITIPEFLWLVILKIGSIEVRVPFVIILTILSLVLGLAGGKFLLAGSSTTQPTEAVTPNNQGSTASTPSKDKPSETSEEQSIQNPKKQKAVTQFETTKRSIKTFVEKLSKDDDFQRLIREEIKTVFQKSDLSDEIFKNTSGDKTEELKWINAIYSYQKAKFNNDEAKADGIIKDNGDTIQKLKQDIVKKLKEETEK</sequence>
<evidence type="ECO:0000256" key="1">
    <source>
        <dbReference type="SAM" id="MobiDB-lite"/>
    </source>
</evidence>
<proteinExistence type="predicted"/>
<dbReference type="eggNOG" id="COG3599">
    <property type="taxonomic scope" value="Bacteria"/>
</dbReference>
<keyword evidence="2" id="KW-1133">Transmembrane helix</keyword>
<dbReference type="HOGENOM" id="CLU_015414_0_0_3"/>
<feature type="region of interest" description="Disordered" evidence="1">
    <location>
        <begin position="565"/>
        <end position="604"/>
    </location>
</feature>